<protein>
    <recommendedName>
        <fullName evidence="3">RRM domain-containing protein</fullName>
    </recommendedName>
</protein>
<evidence type="ECO:0008006" key="3">
    <source>
        <dbReference type="Google" id="ProtNLM"/>
    </source>
</evidence>
<evidence type="ECO:0000313" key="2">
    <source>
        <dbReference type="Proteomes" id="UP000010094"/>
    </source>
</evidence>
<dbReference type="Proteomes" id="UP000010094">
    <property type="component" value="Chromosome IV"/>
</dbReference>
<name>I7AR15_ENCRO</name>
<dbReference type="VEuPathDB" id="MicrosporidiaDB:EROM_040110"/>
<dbReference type="Gene3D" id="3.30.70.330">
    <property type="match status" value="1"/>
</dbReference>
<dbReference type="RefSeq" id="XP_009264279.1">
    <property type="nucleotide sequence ID" value="XM_009266004.1"/>
</dbReference>
<reference evidence="1 2" key="1">
    <citation type="journal article" date="2012" name="Proc. Natl. Acad. Sci. U.S.A.">
        <title>Gain and loss of multiple functionally related, horizontally transferred genes in the reduced genomes of two microsporidian parasites.</title>
        <authorList>
            <person name="Pombert J.-F."/>
            <person name="Selman M."/>
            <person name="Burki F."/>
            <person name="Bardell F.T."/>
            <person name="Farinelli L."/>
            <person name="Solter L.F."/>
            <person name="Whitman D.W."/>
            <person name="Weiss L.M."/>
            <person name="Corradi N."/>
            <person name="Keeling P.J."/>
        </authorList>
    </citation>
    <scope>NUCLEOTIDE SEQUENCE [LARGE SCALE GENOMIC DNA]</scope>
    <source>
        <strain evidence="1 2">SJ-2008</strain>
    </source>
</reference>
<proteinExistence type="predicted"/>
<sequence>MGGSKAVAISNIHPRIRLRDIMDIFGVFDKIVGFRPYKDGFVLKFESFPERSLAMDNFPLAHRRMKVNMIEWNEGYDTFEVGNIVVFESYFDVDEIRDECCMFGCVTEVIRKKDSIYVICSSSVDGECIFMNMYGRYYNKKRIRCRIGDEKILLN</sequence>
<dbReference type="SUPFAM" id="SSF54928">
    <property type="entry name" value="RNA-binding domain, RBD"/>
    <property type="match status" value="1"/>
</dbReference>
<dbReference type="EMBL" id="CP003521">
    <property type="protein sequence ID" value="AFN82782.1"/>
    <property type="molecule type" value="Genomic_DNA"/>
</dbReference>
<dbReference type="GO" id="GO:0003676">
    <property type="term" value="F:nucleic acid binding"/>
    <property type="evidence" value="ECO:0007669"/>
    <property type="project" value="InterPro"/>
</dbReference>
<keyword evidence="2" id="KW-1185">Reference proteome</keyword>
<gene>
    <name evidence="1" type="ordered locus">EROM_040110</name>
</gene>
<dbReference type="InterPro" id="IPR035979">
    <property type="entry name" value="RBD_domain_sf"/>
</dbReference>
<dbReference type="HOGENOM" id="CLU_1677871_0_0_1"/>
<dbReference type="KEGG" id="ero:EROM_040110"/>
<dbReference type="InterPro" id="IPR012677">
    <property type="entry name" value="Nucleotide-bd_a/b_plait_sf"/>
</dbReference>
<dbReference type="CDD" id="cd00590">
    <property type="entry name" value="RRM_SF"/>
    <property type="match status" value="1"/>
</dbReference>
<accession>I7AR15</accession>
<dbReference type="OrthoDB" id="2573941at2759"/>
<dbReference type="AlphaFoldDB" id="I7AR15"/>
<evidence type="ECO:0000313" key="1">
    <source>
        <dbReference type="EMBL" id="AFN82782.1"/>
    </source>
</evidence>
<dbReference type="GeneID" id="20521075"/>
<organism evidence="1 2">
    <name type="scientific">Encephalitozoon romaleae (strain SJ-2008)</name>
    <name type="common">Microsporidian parasite</name>
    <dbReference type="NCBI Taxonomy" id="1178016"/>
    <lineage>
        <taxon>Eukaryota</taxon>
        <taxon>Fungi</taxon>
        <taxon>Fungi incertae sedis</taxon>
        <taxon>Microsporidia</taxon>
        <taxon>Unikaryonidae</taxon>
        <taxon>Encephalitozoon</taxon>
    </lineage>
</organism>